<name>A0A967F2F6_9PROT</name>
<organism evidence="2 3">
    <name type="scientific">Pelagibius litoralis</name>
    <dbReference type="NCBI Taxonomy" id="374515"/>
    <lineage>
        <taxon>Bacteria</taxon>
        <taxon>Pseudomonadati</taxon>
        <taxon>Pseudomonadota</taxon>
        <taxon>Alphaproteobacteria</taxon>
        <taxon>Rhodospirillales</taxon>
        <taxon>Rhodovibrionaceae</taxon>
        <taxon>Pelagibius</taxon>
    </lineage>
</organism>
<reference evidence="2" key="1">
    <citation type="submission" date="2020-03" db="EMBL/GenBank/DDBJ databases">
        <title>Genome of Pelagibius litoralis DSM 21314T.</title>
        <authorList>
            <person name="Wang G."/>
        </authorList>
    </citation>
    <scope>NUCLEOTIDE SEQUENCE</scope>
    <source>
        <strain evidence="2">DSM 21314</strain>
    </source>
</reference>
<feature type="region of interest" description="Disordered" evidence="1">
    <location>
        <begin position="175"/>
        <end position="223"/>
    </location>
</feature>
<feature type="compositionally biased region" description="Pro residues" evidence="1">
    <location>
        <begin position="193"/>
        <end position="203"/>
    </location>
</feature>
<dbReference type="RefSeq" id="WP_167229617.1">
    <property type="nucleotide sequence ID" value="NZ_JAAQPH010000025.1"/>
</dbReference>
<accession>A0A967F2F6</accession>
<feature type="region of interest" description="Disordered" evidence="1">
    <location>
        <begin position="242"/>
        <end position="295"/>
    </location>
</feature>
<feature type="compositionally biased region" description="Basic and acidic residues" evidence="1">
    <location>
        <begin position="334"/>
        <end position="343"/>
    </location>
</feature>
<sequence length="343" mass="34732">MTDIQFWRGHANEQSAAAGRFGRSSPASSADKPEAGTPAADMPGAGKPGETAEAEFTFDDFLDIINPLQHIPVVSSLYRELTGDEISAPARVIGGTLFGGPSGFVSAIANTLFDEVAGEDVGASVLAWFSGEDDSSEGQVASDGAVPGGGADPFAAAPLVTAAGSVMPAVAPATMPKGDGDPTGFIPTAMPLAPQPQLPPLPQAQPGKPETPAAGRQETSGNGLLTGQAALNALFNDLHGGAAVTPPASQPPSMPPSIPLDRSAVGQRTRAVTADSAGPPDTTPQNPAAATNPLLSAAGAPDAALAERMLKALDKYGAMTQQRQQQNQENPPVDTRDPALPRL</sequence>
<comment type="caution">
    <text evidence="2">The sequence shown here is derived from an EMBL/GenBank/DDBJ whole genome shotgun (WGS) entry which is preliminary data.</text>
</comment>
<evidence type="ECO:0000313" key="3">
    <source>
        <dbReference type="Proteomes" id="UP000761264"/>
    </source>
</evidence>
<keyword evidence="3" id="KW-1185">Reference proteome</keyword>
<evidence type="ECO:0000313" key="2">
    <source>
        <dbReference type="EMBL" id="NIA71680.1"/>
    </source>
</evidence>
<dbReference type="AlphaFoldDB" id="A0A967F2F6"/>
<protein>
    <submittedName>
        <fullName evidence="2">Uncharacterized protein</fullName>
    </submittedName>
</protein>
<dbReference type="Proteomes" id="UP000761264">
    <property type="component" value="Unassembled WGS sequence"/>
</dbReference>
<feature type="region of interest" description="Disordered" evidence="1">
    <location>
        <begin position="315"/>
        <end position="343"/>
    </location>
</feature>
<evidence type="ECO:0000256" key="1">
    <source>
        <dbReference type="SAM" id="MobiDB-lite"/>
    </source>
</evidence>
<gene>
    <name evidence="2" type="ORF">HBA54_24100</name>
</gene>
<feature type="compositionally biased region" description="Pro residues" evidence="1">
    <location>
        <begin position="248"/>
        <end position="258"/>
    </location>
</feature>
<dbReference type="EMBL" id="JAAQPH010000025">
    <property type="protein sequence ID" value="NIA71680.1"/>
    <property type="molecule type" value="Genomic_DNA"/>
</dbReference>
<proteinExistence type="predicted"/>
<feature type="region of interest" description="Disordered" evidence="1">
    <location>
        <begin position="1"/>
        <end position="51"/>
    </location>
</feature>